<dbReference type="Proteomes" id="UP001347796">
    <property type="component" value="Unassembled WGS sequence"/>
</dbReference>
<reference evidence="1 2" key="1">
    <citation type="submission" date="2024-01" db="EMBL/GenBank/DDBJ databases">
        <title>The genome of the rayed Mediterranean limpet Patella caerulea (Linnaeus, 1758).</title>
        <authorList>
            <person name="Anh-Thu Weber A."/>
            <person name="Halstead-Nussloch G."/>
        </authorList>
    </citation>
    <scope>NUCLEOTIDE SEQUENCE [LARGE SCALE GENOMIC DNA]</scope>
    <source>
        <strain evidence="1">AATW-2023a</strain>
        <tissue evidence="1">Whole specimen</tissue>
    </source>
</reference>
<keyword evidence="2" id="KW-1185">Reference proteome</keyword>
<gene>
    <name evidence="1" type="ORF">SNE40_012576</name>
</gene>
<evidence type="ECO:0000313" key="1">
    <source>
        <dbReference type="EMBL" id="KAK6180415.1"/>
    </source>
</evidence>
<evidence type="ECO:0000313" key="2">
    <source>
        <dbReference type="Proteomes" id="UP001347796"/>
    </source>
</evidence>
<comment type="caution">
    <text evidence="1">The sequence shown here is derived from an EMBL/GenBank/DDBJ whole genome shotgun (WGS) entry which is preliminary data.</text>
</comment>
<protein>
    <submittedName>
        <fullName evidence="1">Uncharacterized protein</fullName>
    </submittedName>
</protein>
<sequence length="162" mass="18180">MGCMSNPIPIFTDIINYSTQVIEFLKTNSKKIIDTLDNCLFPYSEIVNLVPPGNNTNLHRHVLHFNDLTLLSSLKKEATDEGLTLKLNKAGNVHSYSESALHVRTDNASKSTTLKLFMCAAMHSEDEANVIKGEILRLFDEMVLGKDFTIADLKNLVMRKKP</sequence>
<organism evidence="1 2">
    <name type="scientific">Patella caerulea</name>
    <name type="common">Rayed Mediterranean limpet</name>
    <dbReference type="NCBI Taxonomy" id="87958"/>
    <lineage>
        <taxon>Eukaryota</taxon>
        <taxon>Metazoa</taxon>
        <taxon>Spiralia</taxon>
        <taxon>Lophotrochozoa</taxon>
        <taxon>Mollusca</taxon>
        <taxon>Gastropoda</taxon>
        <taxon>Patellogastropoda</taxon>
        <taxon>Patelloidea</taxon>
        <taxon>Patellidae</taxon>
        <taxon>Patella</taxon>
    </lineage>
</organism>
<accession>A0AAN8JPS0</accession>
<dbReference type="AlphaFoldDB" id="A0AAN8JPS0"/>
<proteinExistence type="predicted"/>
<dbReference type="EMBL" id="JAZGQO010000008">
    <property type="protein sequence ID" value="KAK6180415.1"/>
    <property type="molecule type" value="Genomic_DNA"/>
</dbReference>
<name>A0AAN8JPS0_PATCE</name>